<dbReference type="Gene3D" id="3.90.550.10">
    <property type="entry name" value="Spore Coat Polysaccharide Biosynthesis Protein SpsA, Chain A"/>
    <property type="match status" value="1"/>
</dbReference>
<evidence type="ECO:0008006" key="2">
    <source>
        <dbReference type="Google" id="ProtNLM"/>
    </source>
</evidence>
<evidence type="ECO:0000313" key="1">
    <source>
        <dbReference type="EMBL" id="KKL10278.1"/>
    </source>
</evidence>
<proteinExistence type="predicted"/>
<name>A0A0F9DE75_9ZZZZ</name>
<gene>
    <name evidence="1" type="ORF">LCGC14_2557450</name>
</gene>
<sequence>MIVFATMVAAERITETLEHVTRAKNFNKFDRYVIVVNETKYNKLRDDHKKLLQEFGCEVYTRLWNDNFPDARNAYLEKCQNGDWVVVSDSDEHFCNDLLNNIDHITKEADDDGIGLLLINSHDIWYEDRLKTNKTKSDHYKNLIFRKNIDTYYIGVGETKNVHEELRLADSTKVKKLDDKYYYEHHKEVSEVWERATRNVFIGGGGNNVGDRNEEWVRLREICTEMGINEWADFKRHLEDVQIDKKLHDWIIKNRREGFDWENEMVDIFRWYRYLHPDRIPEGVKILTITNERAKIMQDVEQSYMKILGRHADQGGKEFYTQLIEKGKTKLH</sequence>
<organism evidence="1">
    <name type="scientific">marine sediment metagenome</name>
    <dbReference type="NCBI Taxonomy" id="412755"/>
    <lineage>
        <taxon>unclassified sequences</taxon>
        <taxon>metagenomes</taxon>
        <taxon>ecological metagenomes</taxon>
    </lineage>
</organism>
<feature type="non-terminal residue" evidence="1">
    <location>
        <position position="332"/>
    </location>
</feature>
<dbReference type="InterPro" id="IPR029044">
    <property type="entry name" value="Nucleotide-diphossugar_trans"/>
</dbReference>
<reference evidence="1" key="1">
    <citation type="journal article" date="2015" name="Nature">
        <title>Complex archaea that bridge the gap between prokaryotes and eukaryotes.</title>
        <authorList>
            <person name="Spang A."/>
            <person name="Saw J.H."/>
            <person name="Jorgensen S.L."/>
            <person name="Zaremba-Niedzwiedzka K."/>
            <person name="Martijn J."/>
            <person name="Lind A.E."/>
            <person name="van Eijk R."/>
            <person name="Schleper C."/>
            <person name="Guy L."/>
            <person name="Ettema T.J."/>
        </authorList>
    </citation>
    <scope>NUCLEOTIDE SEQUENCE</scope>
</reference>
<dbReference type="SUPFAM" id="SSF53448">
    <property type="entry name" value="Nucleotide-diphospho-sugar transferases"/>
    <property type="match status" value="1"/>
</dbReference>
<protein>
    <recommendedName>
        <fullName evidence="2">Glycosyltransferase 2-like domain-containing protein</fullName>
    </recommendedName>
</protein>
<comment type="caution">
    <text evidence="1">The sequence shown here is derived from an EMBL/GenBank/DDBJ whole genome shotgun (WGS) entry which is preliminary data.</text>
</comment>
<dbReference type="AlphaFoldDB" id="A0A0F9DE75"/>
<dbReference type="EMBL" id="LAZR01042127">
    <property type="protein sequence ID" value="KKL10278.1"/>
    <property type="molecule type" value="Genomic_DNA"/>
</dbReference>
<accession>A0A0F9DE75</accession>